<accession>A0AAN8XES1</accession>
<feature type="compositionally biased region" description="Basic and acidic residues" evidence="1">
    <location>
        <begin position="36"/>
        <end position="48"/>
    </location>
</feature>
<evidence type="ECO:0000313" key="4">
    <source>
        <dbReference type="Proteomes" id="UP001381693"/>
    </source>
</evidence>
<dbReference type="Proteomes" id="UP001381693">
    <property type="component" value="Unassembled WGS sequence"/>
</dbReference>
<protein>
    <submittedName>
        <fullName evidence="3">Uncharacterized protein</fullName>
    </submittedName>
</protein>
<evidence type="ECO:0000256" key="1">
    <source>
        <dbReference type="SAM" id="MobiDB-lite"/>
    </source>
</evidence>
<feature type="compositionally biased region" description="Basic and acidic residues" evidence="1">
    <location>
        <begin position="1"/>
        <end position="29"/>
    </location>
</feature>
<feature type="non-terminal residue" evidence="3">
    <location>
        <position position="340"/>
    </location>
</feature>
<evidence type="ECO:0000313" key="2">
    <source>
        <dbReference type="EMBL" id="KAK7033611.1"/>
    </source>
</evidence>
<gene>
    <name evidence="3" type="ORF">SK128_021398</name>
    <name evidence="2" type="ORF">SK128_021399</name>
</gene>
<dbReference type="EMBL" id="JAXCGZ010022340">
    <property type="protein sequence ID" value="KAK7033611.1"/>
    <property type="molecule type" value="Genomic_DNA"/>
</dbReference>
<feature type="compositionally biased region" description="Polar residues" evidence="1">
    <location>
        <begin position="72"/>
        <end position="81"/>
    </location>
</feature>
<feature type="region of interest" description="Disordered" evidence="1">
    <location>
        <begin position="124"/>
        <end position="160"/>
    </location>
</feature>
<evidence type="ECO:0000313" key="3">
    <source>
        <dbReference type="EMBL" id="KAK7082947.1"/>
    </source>
</evidence>
<comment type="caution">
    <text evidence="3">The sequence shown here is derived from an EMBL/GenBank/DDBJ whole genome shotgun (WGS) entry which is preliminary data.</text>
</comment>
<feature type="region of interest" description="Disordered" evidence="1">
    <location>
        <begin position="1"/>
        <end position="106"/>
    </location>
</feature>
<reference evidence="3 4" key="1">
    <citation type="submission" date="2023-11" db="EMBL/GenBank/DDBJ databases">
        <title>Halocaridina rubra genome assembly.</title>
        <authorList>
            <person name="Smith C."/>
        </authorList>
    </citation>
    <scope>NUCLEOTIDE SEQUENCE [LARGE SCALE GENOMIC DNA]</scope>
    <source>
        <strain evidence="3">EP-1</strain>
        <tissue evidence="3">Whole</tissue>
    </source>
</reference>
<dbReference type="AlphaFoldDB" id="A0AAN8XES1"/>
<dbReference type="EMBL" id="JAXCGZ010003843">
    <property type="protein sequence ID" value="KAK7082947.1"/>
    <property type="molecule type" value="Genomic_DNA"/>
</dbReference>
<feature type="compositionally biased region" description="Low complexity" evidence="1">
    <location>
        <begin position="134"/>
        <end position="146"/>
    </location>
</feature>
<organism evidence="3 4">
    <name type="scientific">Halocaridina rubra</name>
    <name type="common">Hawaiian red shrimp</name>
    <dbReference type="NCBI Taxonomy" id="373956"/>
    <lineage>
        <taxon>Eukaryota</taxon>
        <taxon>Metazoa</taxon>
        <taxon>Ecdysozoa</taxon>
        <taxon>Arthropoda</taxon>
        <taxon>Crustacea</taxon>
        <taxon>Multicrustacea</taxon>
        <taxon>Malacostraca</taxon>
        <taxon>Eumalacostraca</taxon>
        <taxon>Eucarida</taxon>
        <taxon>Decapoda</taxon>
        <taxon>Pleocyemata</taxon>
        <taxon>Caridea</taxon>
        <taxon>Atyoidea</taxon>
        <taxon>Atyidae</taxon>
        <taxon>Halocaridina</taxon>
    </lineage>
</organism>
<keyword evidence="4" id="KW-1185">Reference proteome</keyword>
<name>A0AAN8XES1_HALRR</name>
<proteinExistence type="predicted"/>
<sequence length="340" mass="37155">MGNKQGHELSPEEKQRLKEEKRLLKEDKERKKRLRKVEQKRLKEEKKKIGSGVSSAGTPLTKKKEEDVESVGGSSQWSEKSAGSAPESWYHSASEPASKRSSIYLPASAGPGYYQHDCWYSGYEDSGSEKSKASSRAGSRPPSRAPSVKDTLNLRSSSLERYPLGVPKGEAIEPMHKAGSLDLANVVAANFLEDRDKLVAEMEVAAAIASRYDETIRASRDKLEKTSVDKASLIDRASLTERISITSSVYQSAEEGSVRGEKRKIILADRESLSSVYYSADEGGDSKRKSLDYTSDHTSVTGSLYYSADEGGSMGGSIYYSATSGSEVEDHAADEEILGK</sequence>